<reference evidence="2" key="1">
    <citation type="submission" date="2006-10" db="EMBL/GenBank/DDBJ databases">
        <title>Complete sequence of Solibacter usitatus Ellin6076.</title>
        <authorList>
            <consortium name="US DOE Joint Genome Institute"/>
            <person name="Copeland A."/>
            <person name="Lucas S."/>
            <person name="Lapidus A."/>
            <person name="Barry K."/>
            <person name="Detter J.C."/>
            <person name="Glavina del Rio T."/>
            <person name="Hammon N."/>
            <person name="Israni S."/>
            <person name="Dalin E."/>
            <person name="Tice H."/>
            <person name="Pitluck S."/>
            <person name="Thompson L.S."/>
            <person name="Brettin T."/>
            <person name="Bruce D."/>
            <person name="Han C."/>
            <person name="Tapia R."/>
            <person name="Gilna P."/>
            <person name="Schmutz J."/>
            <person name="Larimer F."/>
            <person name="Land M."/>
            <person name="Hauser L."/>
            <person name="Kyrpides N."/>
            <person name="Mikhailova N."/>
            <person name="Janssen P.H."/>
            <person name="Kuske C.R."/>
            <person name="Richardson P."/>
        </authorList>
    </citation>
    <scope>NUCLEOTIDE SEQUENCE</scope>
    <source>
        <strain evidence="2">Ellin6076</strain>
    </source>
</reference>
<dbReference type="SUPFAM" id="SSF54593">
    <property type="entry name" value="Glyoxalase/Bleomycin resistance protein/Dihydroxybiphenyl dioxygenase"/>
    <property type="match status" value="1"/>
</dbReference>
<organism evidence="2">
    <name type="scientific">Solibacter usitatus (strain Ellin6076)</name>
    <dbReference type="NCBI Taxonomy" id="234267"/>
    <lineage>
        <taxon>Bacteria</taxon>
        <taxon>Pseudomonadati</taxon>
        <taxon>Acidobacteriota</taxon>
        <taxon>Terriglobia</taxon>
        <taxon>Bryobacterales</taxon>
        <taxon>Solibacteraceae</taxon>
        <taxon>Candidatus Solibacter</taxon>
    </lineage>
</organism>
<dbReference type="Gene3D" id="3.10.180.10">
    <property type="entry name" value="2,3-Dihydroxybiphenyl 1,2-Dioxygenase, domain 1"/>
    <property type="match status" value="1"/>
</dbReference>
<dbReference type="InterPro" id="IPR029068">
    <property type="entry name" value="Glyas_Bleomycin-R_OHBP_Dase"/>
</dbReference>
<accession>Q022L3</accession>
<dbReference type="PROSITE" id="PS51819">
    <property type="entry name" value="VOC"/>
    <property type="match status" value="1"/>
</dbReference>
<evidence type="ECO:0000313" key="2">
    <source>
        <dbReference type="EMBL" id="ABJ84087.1"/>
    </source>
</evidence>
<proteinExistence type="predicted"/>
<dbReference type="eggNOG" id="COG0346">
    <property type="taxonomic scope" value="Bacteria"/>
</dbReference>
<dbReference type="InParanoid" id="Q022L3"/>
<evidence type="ECO:0000259" key="1">
    <source>
        <dbReference type="PROSITE" id="PS51819"/>
    </source>
</evidence>
<dbReference type="EMBL" id="CP000473">
    <property type="protein sequence ID" value="ABJ84087.1"/>
    <property type="molecule type" value="Genomic_DNA"/>
</dbReference>
<name>Q022L3_SOLUE</name>
<gene>
    <name evidence="2" type="ordered locus">Acid_3108</name>
</gene>
<dbReference type="AlphaFoldDB" id="Q022L3"/>
<feature type="domain" description="VOC" evidence="1">
    <location>
        <begin position="2"/>
        <end position="126"/>
    </location>
</feature>
<dbReference type="STRING" id="234267.Acid_3108"/>
<dbReference type="HOGENOM" id="CLU_1926186_0_0_0"/>
<dbReference type="KEGG" id="sus:Acid_3108"/>
<protein>
    <recommendedName>
        <fullName evidence="1">VOC domain-containing protein</fullName>
    </recommendedName>
</protein>
<dbReference type="InterPro" id="IPR037523">
    <property type="entry name" value="VOC_core"/>
</dbReference>
<sequence length="131" mass="14619">MPVTGLVPMIPVLNLEQSVEFYELLGFVVGNRMPREGPMHWAWLFAPNAPDWRRGPNLMLTRSEGAIDPAIRGVLFYFYATDLVALRGELESAGRNPGPIKYPDHLPKGELAIQDPDGYCLMLAQSDHDTP</sequence>